<keyword evidence="2" id="KW-1133">Transmembrane helix</keyword>
<dbReference type="EMBL" id="BAAASL010000018">
    <property type="protein sequence ID" value="GAA2721865.1"/>
    <property type="molecule type" value="Genomic_DNA"/>
</dbReference>
<feature type="compositionally biased region" description="Pro residues" evidence="1">
    <location>
        <begin position="67"/>
        <end position="76"/>
    </location>
</feature>
<feature type="compositionally biased region" description="Low complexity" evidence="1">
    <location>
        <begin position="43"/>
        <end position="66"/>
    </location>
</feature>
<feature type="transmembrane region" description="Helical" evidence="2">
    <location>
        <begin position="262"/>
        <end position="287"/>
    </location>
</feature>
<sequence length="379" mass="38489">MTTPPPQPVPQGQPNPTSTPQAPPNAPEAATQAPTAPQPQPAGTPQAPAGADGASAQAPARPAAAPAYPPAAPPQAPVAAHPYPTAPQAPAPAAAAPGYWPGQAPAAGGGYVSPIPVRKATLADALLAEWTKIRSVRSTMWTLGVMIALIIGIGGLIATVLGGTDTTVSRTPLPLFGMYGVLLATICVITLGVLAISVEYGTGLIRTTLTACPDRARVLTAKAIVFASLTFVVTLVSTSVVAALHAAVLADRIEVQPTVADWLRATVGVSLFMAALGLVALGIGALVRHSAGAITSMLGVILLPYVMAMFMYSESLMDVREALIEYSVPVQLIGLYVPDSGPQDFTADGPIGWMPVLIMAIAAAVSLGGAYAALLKRDA</sequence>
<evidence type="ECO:0000313" key="4">
    <source>
        <dbReference type="Proteomes" id="UP001500886"/>
    </source>
</evidence>
<feature type="compositionally biased region" description="Pro residues" evidence="1">
    <location>
        <begin position="1"/>
        <end position="13"/>
    </location>
</feature>
<organism evidence="3 4">
    <name type="scientific">Streptomyces luteosporeus</name>
    <dbReference type="NCBI Taxonomy" id="173856"/>
    <lineage>
        <taxon>Bacteria</taxon>
        <taxon>Bacillati</taxon>
        <taxon>Actinomycetota</taxon>
        <taxon>Actinomycetes</taxon>
        <taxon>Kitasatosporales</taxon>
        <taxon>Streptomycetaceae</taxon>
        <taxon>Streptomyces</taxon>
    </lineage>
</organism>
<gene>
    <name evidence="3" type="ORF">GCM10010315_45750</name>
</gene>
<keyword evidence="2" id="KW-0472">Membrane</keyword>
<keyword evidence="4" id="KW-1185">Reference proteome</keyword>
<name>A0ABN3U1E5_9ACTN</name>
<dbReference type="Proteomes" id="UP001500886">
    <property type="component" value="Unassembled WGS sequence"/>
</dbReference>
<evidence type="ECO:0008006" key="5">
    <source>
        <dbReference type="Google" id="ProtNLM"/>
    </source>
</evidence>
<feature type="transmembrane region" description="Helical" evidence="2">
    <location>
        <begin position="294"/>
        <end position="313"/>
    </location>
</feature>
<evidence type="ECO:0000256" key="1">
    <source>
        <dbReference type="SAM" id="MobiDB-lite"/>
    </source>
</evidence>
<keyword evidence="2" id="KW-0812">Transmembrane</keyword>
<feature type="transmembrane region" description="Helical" evidence="2">
    <location>
        <begin position="176"/>
        <end position="202"/>
    </location>
</feature>
<feature type="transmembrane region" description="Helical" evidence="2">
    <location>
        <begin position="351"/>
        <end position="374"/>
    </location>
</feature>
<feature type="transmembrane region" description="Helical" evidence="2">
    <location>
        <begin position="141"/>
        <end position="164"/>
    </location>
</feature>
<feature type="region of interest" description="Disordered" evidence="1">
    <location>
        <begin position="1"/>
        <end position="94"/>
    </location>
</feature>
<dbReference type="RefSeq" id="WP_344437350.1">
    <property type="nucleotide sequence ID" value="NZ_BAAASL010000018.1"/>
</dbReference>
<evidence type="ECO:0000313" key="3">
    <source>
        <dbReference type="EMBL" id="GAA2721865.1"/>
    </source>
</evidence>
<accession>A0ABN3U1E5</accession>
<protein>
    <recommendedName>
        <fullName evidence="5">ABC transporter permease</fullName>
    </recommendedName>
</protein>
<evidence type="ECO:0000256" key="2">
    <source>
        <dbReference type="SAM" id="Phobius"/>
    </source>
</evidence>
<proteinExistence type="predicted"/>
<reference evidence="3 4" key="1">
    <citation type="journal article" date="2019" name="Int. J. Syst. Evol. Microbiol.">
        <title>The Global Catalogue of Microorganisms (GCM) 10K type strain sequencing project: providing services to taxonomists for standard genome sequencing and annotation.</title>
        <authorList>
            <consortium name="The Broad Institute Genomics Platform"/>
            <consortium name="The Broad Institute Genome Sequencing Center for Infectious Disease"/>
            <person name="Wu L."/>
            <person name="Ma J."/>
        </authorList>
    </citation>
    <scope>NUCLEOTIDE SEQUENCE [LARGE SCALE GENOMIC DNA]</scope>
    <source>
        <strain evidence="3 4">JCM 4542</strain>
    </source>
</reference>
<feature type="transmembrane region" description="Helical" evidence="2">
    <location>
        <begin position="223"/>
        <end position="250"/>
    </location>
</feature>
<comment type="caution">
    <text evidence="3">The sequence shown here is derived from an EMBL/GenBank/DDBJ whole genome shotgun (WGS) entry which is preliminary data.</text>
</comment>